<keyword evidence="1" id="KW-0732">Signal</keyword>
<evidence type="ECO:0000313" key="2">
    <source>
        <dbReference type="Proteomes" id="UP000035681"/>
    </source>
</evidence>
<accession>A0AAF5DE21</accession>
<reference evidence="3" key="1">
    <citation type="submission" date="2024-02" db="UniProtKB">
        <authorList>
            <consortium name="WormBaseParasite"/>
        </authorList>
    </citation>
    <scope>IDENTIFICATION</scope>
</reference>
<name>A0AAF5DE21_STRER</name>
<organism evidence="2 3">
    <name type="scientific">Strongyloides stercoralis</name>
    <name type="common">Threadworm</name>
    <dbReference type="NCBI Taxonomy" id="6248"/>
    <lineage>
        <taxon>Eukaryota</taxon>
        <taxon>Metazoa</taxon>
        <taxon>Ecdysozoa</taxon>
        <taxon>Nematoda</taxon>
        <taxon>Chromadorea</taxon>
        <taxon>Rhabditida</taxon>
        <taxon>Tylenchina</taxon>
        <taxon>Panagrolaimomorpha</taxon>
        <taxon>Strongyloidoidea</taxon>
        <taxon>Strongyloididae</taxon>
        <taxon>Strongyloides</taxon>
    </lineage>
</organism>
<dbReference type="Proteomes" id="UP000035681">
    <property type="component" value="Unplaced"/>
</dbReference>
<keyword evidence="2" id="KW-1185">Reference proteome</keyword>
<feature type="chain" id="PRO_5042183045" evidence="1">
    <location>
        <begin position="24"/>
        <end position="126"/>
    </location>
</feature>
<proteinExistence type="predicted"/>
<sequence>MIQFNLFILVIATVFFINDVVIAHPGANFHDWKVKSCDSRKITRMGFELVEYYNYYHHDQYYLKQILKAKSKNNGTKYYDVYFLAVKDCNGKELACPKRLHAFVIASLDRKQKPKIEIEEDNSKAE</sequence>
<dbReference type="AlphaFoldDB" id="A0AAF5DE21"/>
<dbReference type="WBParaSite" id="TCONS_00009780.p1">
    <property type="protein sequence ID" value="TCONS_00009780.p1"/>
    <property type="gene ID" value="XLOC_007529"/>
</dbReference>
<evidence type="ECO:0000313" key="3">
    <source>
        <dbReference type="WBParaSite" id="TCONS_00009780.p1"/>
    </source>
</evidence>
<feature type="signal peptide" evidence="1">
    <location>
        <begin position="1"/>
        <end position="23"/>
    </location>
</feature>
<evidence type="ECO:0000256" key="1">
    <source>
        <dbReference type="SAM" id="SignalP"/>
    </source>
</evidence>
<protein>
    <submittedName>
        <fullName evidence="3">Cystatin domain-containing protein</fullName>
    </submittedName>
</protein>